<comment type="activity regulation">
    <text evidence="1">Ubiquitination of histone H2B to form H2BK123ub1 is required for efficient DOT1 methyltransferase activity on histone H3.</text>
</comment>
<dbReference type="PROSITE" id="PS51569">
    <property type="entry name" value="DOT1"/>
    <property type="match status" value="1"/>
</dbReference>
<keyword evidence="1" id="KW-0489">Methyltransferase</keyword>
<dbReference type="InterPro" id="IPR029063">
    <property type="entry name" value="SAM-dependent_MTases_sf"/>
</dbReference>
<dbReference type="EC" id="2.1.1.360" evidence="1"/>
<accession>A0A2H3DKR5</accession>
<evidence type="ECO:0000313" key="4">
    <source>
        <dbReference type="Proteomes" id="UP000217790"/>
    </source>
</evidence>
<proteinExistence type="inferred from homology"/>
<dbReference type="InterPro" id="IPR025789">
    <property type="entry name" value="DOT1_dom"/>
</dbReference>
<dbReference type="GO" id="GO:0140956">
    <property type="term" value="F:histone H3K79 trimethyltransferase activity"/>
    <property type="evidence" value="ECO:0007669"/>
    <property type="project" value="UniProtKB-EC"/>
</dbReference>
<dbReference type="GO" id="GO:0032259">
    <property type="term" value="P:methylation"/>
    <property type="evidence" value="ECO:0007669"/>
    <property type="project" value="UniProtKB-KW"/>
</dbReference>
<dbReference type="Pfam" id="PF08123">
    <property type="entry name" value="DOT1"/>
    <property type="match status" value="1"/>
</dbReference>
<dbReference type="AlphaFoldDB" id="A0A2H3DKR5"/>
<reference evidence="4" key="1">
    <citation type="journal article" date="2017" name="Nat. Ecol. Evol.">
        <title>Genome expansion and lineage-specific genetic innovations in the forest pathogenic fungi Armillaria.</title>
        <authorList>
            <person name="Sipos G."/>
            <person name="Prasanna A.N."/>
            <person name="Walter M.C."/>
            <person name="O'Connor E."/>
            <person name="Balint B."/>
            <person name="Krizsan K."/>
            <person name="Kiss B."/>
            <person name="Hess J."/>
            <person name="Varga T."/>
            <person name="Slot J."/>
            <person name="Riley R."/>
            <person name="Boka B."/>
            <person name="Rigling D."/>
            <person name="Barry K."/>
            <person name="Lee J."/>
            <person name="Mihaltcheva S."/>
            <person name="LaButti K."/>
            <person name="Lipzen A."/>
            <person name="Waldron R."/>
            <person name="Moloney N.M."/>
            <person name="Sperisen C."/>
            <person name="Kredics L."/>
            <person name="Vagvoelgyi C."/>
            <person name="Patrignani A."/>
            <person name="Fitzpatrick D."/>
            <person name="Nagy I."/>
            <person name="Doyle S."/>
            <person name="Anderson J.B."/>
            <person name="Grigoriev I.V."/>
            <person name="Gueldener U."/>
            <person name="Muensterkoetter M."/>
            <person name="Nagy L.G."/>
        </authorList>
    </citation>
    <scope>NUCLEOTIDE SEQUENCE [LARGE SCALE GENOMIC DNA]</scope>
    <source>
        <strain evidence="4">Ar21-2</strain>
    </source>
</reference>
<organism evidence="3 4">
    <name type="scientific">Armillaria gallica</name>
    <name type="common">Bulbous honey fungus</name>
    <name type="synonym">Armillaria bulbosa</name>
    <dbReference type="NCBI Taxonomy" id="47427"/>
    <lineage>
        <taxon>Eukaryota</taxon>
        <taxon>Fungi</taxon>
        <taxon>Dikarya</taxon>
        <taxon>Basidiomycota</taxon>
        <taxon>Agaricomycotina</taxon>
        <taxon>Agaricomycetes</taxon>
        <taxon>Agaricomycetidae</taxon>
        <taxon>Agaricales</taxon>
        <taxon>Marasmiineae</taxon>
        <taxon>Physalacriaceae</taxon>
        <taxon>Armillaria</taxon>
    </lineage>
</organism>
<keyword evidence="1" id="KW-0808">Transferase</keyword>
<keyword evidence="1" id="KW-0156">Chromatin regulator</keyword>
<name>A0A2H3DKR5_ARMGA</name>
<comment type="similarity">
    <text evidence="1">Belongs to the class I-like SAM-binding methyltransferase superfamily. DOT1 family.</text>
</comment>
<feature type="domain" description="DOT1" evidence="2">
    <location>
        <begin position="1"/>
        <end position="56"/>
    </location>
</feature>
<evidence type="ECO:0000259" key="2">
    <source>
        <dbReference type="PROSITE" id="PS51569"/>
    </source>
</evidence>
<protein>
    <recommendedName>
        <fullName evidence="1">Histone-lysine N-methyltransferase, H3 lysine-79 specific</fullName>
        <ecNumber evidence="1">2.1.1.360</ecNumber>
    </recommendedName>
    <alternativeName>
        <fullName evidence="1">Histone H3-K79 methyltransferase</fullName>
    </alternativeName>
</protein>
<comment type="miscellaneous">
    <text evidence="1">In contrast to other lysine histone methyltransferases, it does not contain a SET domain, suggesting the existence of another mechanism for methylation of lysine residues of histones.</text>
</comment>
<evidence type="ECO:0000313" key="3">
    <source>
        <dbReference type="EMBL" id="PBK94454.1"/>
    </source>
</evidence>
<dbReference type="InParanoid" id="A0A2H3DKR5"/>
<keyword evidence="1" id="KW-0949">S-adenosyl-L-methionine</keyword>
<comment type="catalytic activity">
    <reaction evidence="1">
        <text>L-lysyl(79)-[histone H3] + 3 S-adenosyl-L-methionine = N(6),N(6),N(6)-trimethyl-L-lysyl(79)-[histone H3] + 3 S-adenosyl-L-homocysteine + 3 H(+)</text>
        <dbReference type="Rhea" id="RHEA:60328"/>
        <dbReference type="Rhea" id="RHEA-COMP:15549"/>
        <dbReference type="Rhea" id="RHEA-COMP:15552"/>
        <dbReference type="ChEBI" id="CHEBI:15378"/>
        <dbReference type="ChEBI" id="CHEBI:29969"/>
        <dbReference type="ChEBI" id="CHEBI:57856"/>
        <dbReference type="ChEBI" id="CHEBI:59789"/>
        <dbReference type="ChEBI" id="CHEBI:61961"/>
        <dbReference type="EC" id="2.1.1.360"/>
    </reaction>
</comment>
<keyword evidence="4" id="KW-1185">Reference proteome</keyword>
<sequence>MPAIREADVIYINNFKFEPSLNQEIRQILTASNLCDGVKIFAFKPLAAFADMDLTT</sequence>
<comment type="function">
    <text evidence="1">Histone methyltransferase that specifically trimethylates histone H3 to form H3K79me3. This methylation is required for telomere silencing and for the pachytene checkpoint during the meiotic cell cycle by allowing the recruitment of RAD9 to double strand breaks. Nucleosomes are preferred as substrate compared to free histone.</text>
</comment>
<comment type="subcellular location">
    <subcellularLocation>
        <location evidence="1">Nucleus</location>
    </subcellularLocation>
</comment>
<dbReference type="Gene3D" id="3.40.50.150">
    <property type="entry name" value="Vaccinia Virus protein VP39"/>
    <property type="match status" value="1"/>
</dbReference>
<dbReference type="Proteomes" id="UP000217790">
    <property type="component" value="Unassembled WGS sequence"/>
</dbReference>
<keyword evidence="1" id="KW-0539">Nucleus</keyword>
<dbReference type="EMBL" id="KZ293654">
    <property type="protein sequence ID" value="PBK94454.1"/>
    <property type="molecule type" value="Genomic_DNA"/>
</dbReference>
<gene>
    <name evidence="3" type="ORF">ARMGADRAFT_1079126</name>
</gene>
<evidence type="ECO:0000256" key="1">
    <source>
        <dbReference type="RuleBase" id="RU271113"/>
    </source>
</evidence>
<dbReference type="GO" id="GO:0005634">
    <property type="term" value="C:nucleus"/>
    <property type="evidence" value="ECO:0007669"/>
    <property type="project" value="UniProtKB-SubCell"/>
</dbReference>